<reference evidence="2 3" key="1">
    <citation type="journal article" date="2015" name="Proc. Natl. Acad. Sci. U.S.A.">
        <title>The resurrection genome of Boea hygrometrica: A blueprint for survival of dehydration.</title>
        <authorList>
            <person name="Xiao L."/>
            <person name="Yang G."/>
            <person name="Zhang L."/>
            <person name="Yang X."/>
            <person name="Zhao S."/>
            <person name="Ji Z."/>
            <person name="Zhou Q."/>
            <person name="Hu M."/>
            <person name="Wang Y."/>
            <person name="Chen M."/>
            <person name="Xu Y."/>
            <person name="Jin H."/>
            <person name="Xiao X."/>
            <person name="Hu G."/>
            <person name="Bao F."/>
            <person name="Hu Y."/>
            <person name="Wan P."/>
            <person name="Li L."/>
            <person name="Deng X."/>
            <person name="Kuang T."/>
            <person name="Xiang C."/>
            <person name="Zhu J.K."/>
            <person name="Oliver M.J."/>
            <person name="He Y."/>
        </authorList>
    </citation>
    <scope>NUCLEOTIDE SEQUENCE [LARGE SCALE GENOMIC DNA]</scope>
    <source>
        <strain evidence="3">cv. XS01</strain>
    </source>
</reference>
<feature type="region of interest" description="Disordered" evidence="1">
    <location>
        <begin position="207"/>
        <end position="262"/>
    </location>
</feature>
<dbReference type="Proteomes" id="UP000250235">
    <property type="component" value="Unassembled WGS sequence"/>
</dbReference>
<feature type="compositionally biased region" description="Basic and acidic residues" evidence="1">
    <location>
        <begin position="208"/>
        <end position="249"/>
    </location>
</feature>
<evidence type="ECO:0000256" key="1">
    <source>
        <dbReference type="SAM" id="MobiDB-lite"/>
    </source>
</evidence>
<accession>A0A2Z7BY25</accession>
<organism evidence="2 3">
    <name type="scientific">Dorcoceras hygrometricum</name>
    <dbReference type="NCBI Taxonomy" id="472368"/>
    <lineage>
        <taxon>Eukaryota</taxon>
        <taxon>Viridiplantae</taxon>
        <taxon>Streptophyta</taxon>
        <taxon>Embryophyta</taxon>
        <taxon>Tracheophyta</taxon>
        <taxon>Spermatophyta</taxon>
        <taxon>Magnoliopsida</taxon>
        <taxon>eudicotyledons</taxon>
        <taxon>Gunneridae</taxon>
        <taxon>Pentapetalae</taxon>
        <taxon>asterids</taxon>
        <taxon>lamiids</taxon>
        <taxon>Lamiales</taxon>
        <taxon>Gesneriaceae</taxon>
        <taxon>Didymocarpoideae</taxon>
        <taxon>Trichosporeae</taxon>
        <taxon>Loxocarpinae</taxon>
        <taxon>Dorcoceras</taxon>
    </lineage>
</organism>
<evidence type="ECO:0000313" key="3">
    <source>
        <dbReference type="Proteomes" id="UP000250235"/>
    </source>
</evidence>
<dbReference type="AlphaFoldDB" id="A0A2Z7BY25"/>
<protein>
    <submittedName>
        <fullName evidence="2">Myosin-6-like</fullName>
    </submittedName>
</protein>
<dbReference type="EMBL" id="KV000944">
    <property type="protein sequence ID" value="KZV39481.1"/>
    <property type="molecule type" value="Genomic_DNA"/>
</dbReference>
<sequence>MVLCNVVLALALFPAFSVLVFRFHRGFSGYPAGRGADSARGAPGGDNQDQAIQSDIQAGQGANLNGSDLRWNRNHPPEQIIGAPELAGRRYLAGTVRGLPSWFDSLLPEVQGTSSWFISWMLEQHEDQAQSMKSSSSAESRAELKCRVEVQNAQVQNSSSADQVQCTRAVIECEDRYKCSDREQTKNQLVKDKPAGQNLQEQIMIEELSSKDNEGQLERRSADKSKLEDLLKSGCKRDEKKRSLNDAKKQPARTRPARCTSD</sequence>
<name>A0A2Z7BY25_9LAMI</name>
<evidence type="ECO:0000313" key="2">
    <source>
        <dbReference type="EMBL" id="KZV39481.1"/>
    </source>
</evidence>
<gene>
    <name evidence="2" type="ORF">F511_30284</name>
</gene>
<keyword evidence="3" id="KW-1185">Reference proteome</keyword>
<proteinExistence type="predicted"/>